<organism evidence="2 3">
    <name type="scientific">Mycolicibacterium lutetiense</name>
    <dbReference type="NCBI Taxonomy" id="1641992"/>
    <lineage>
        <taxon>Bacteria</taxon>
        <taxon>Bacillati</taxon>
        <taxon>Actinomycetota</taxon>
        <taxon>Actinomycetes</taxon>
        <taxon>Mycobacteriales</taxon>
        <taxon>Mycobacteriaceae</taxon>
        <taxon>Mycolicibacterium</taxon>
    </lineage>
</organism>
<comment type="caution">
    <text evidence="2">The sequence shown here is derived from an EMBL/GenBank/DDBJ whole genome shotgun (WGS) entry which is preliminary data.</text>
</comment>
<gene>
    <name evidence="2" type="ORF">JOF57_003714</name>
</gene>
<dbReference type="EMBL" id="JAGIOP010000002">
    <property type="protein sequence ID" value="MBP2453801.1"/>
    <property type="molecule type" value="Genomic_DNA"/>
</dbReference>
<evidence type="ECO:0008006" key="4">
    <source>
        <dbReference type="Google" id="ProtNLM"/>
    </source>
</evidence>
<keyword evidence="1" id="KW-1133">Transmembrane helix</keyword>
<evidence type="ECO:0000313" key="3">
    <source>
        <dbReference type="Proteomes" id="UP000694460"/>
    </source>
</evidence>
<keyword evidence="1" id="KW-0472">Membrane</keyword>
<feature type="transmembrane region" description="Helical" evidence="1">
    <location>
        <begin position="174"/>
        <end position="195"/>
    </location>
</feature>
<keyword evidence="1" id="KW-0812">Transmembrane</keyword>
<keyword evidence="3" id="KW-1185">Reference proteome</keyword>
<evidence type="ECO:0000313" key="2">
    <source>
        <dbReference type="EMBL" id="MBP2453801.1"/>
    </source>
</evidence>
<feature type="transmembrane region" description="Helical" evidence="1">
    <location>
        <begin position="233"/>
        <end position="254"/>
    </location>
</feature>
<evidence type="ECO:0000256" key="1">
    <source>
        <dbReference type="SAM" id="Phobius"/>
    </source>
</evidence>
<name>A0ABS4ZWA8_9MYCO</name>
<feature type="transmembrane region" description="Helical" evidence="1">
    <location>
        <begin position="46"/>
        <end position="68"/>
    </location>
</feature>
<feature type="transmembrane region" description="Helical" evidence="1">
    <location>
        <begin position="260"/>
        <end position="277"/>
    </location>
</feature>
<accession>A0ABS4ZWA8</accession>
<dbReference type="Proteomes" id="UP000694460">
    <property type="component" value="Unassembled WGS sequence"/>
</dbReference>
<feature type="transmembrane region" description="Helical" evidence="1">
    <location>
        <begin position="80"/>
        <end position="96"/>
    </location>
</feature>
<sequence length="305" mass="33112">MSTDAISDTMVTYRYVRVGLVALVVFLLTSLALTWAHTCPQGSISAFFYTRTHAVFLASLCAIGICLIAYKGSRVGEDALLNYSGFMAFIVALVPTGSDDLCRPWLPTVSDPFGGVANNVAALFVAVAVGTGMYLALDRWRRPQRAPVPSAPSCAEAATLWKTVATALLRVEKWLPTALLIIAIAGAPLMLWDWFAEHAHVIAAVAMFLAITLVAVYHACYARAAVRRHLARFYATIAALMLVTVVAGIVLLVLGWHFGVIATELTLIVLFAVFWAVQTWDVWDAQDRYPEEAVPTLANTPTQPV</sequence>
<feature type="transmembrane region" description="Helical" evidence="1">
    <location>
        <begin position="116"/>
        <end position="137"/>
    </location>
</feature>
<reference evidence="2 3" key="1">
    <citation type="submission" date="2021-03" db="EMBL/GenBank/DDBJ databases">
        <title>Sequencing the genomes of 1000 actinobacteria strains.</title>
        <authorList>
            <person name="Klenk H.-P."/>
        </authorList>
    </citation>
    <scope>NUCLEOTIDE SEQUENCE [LARGE SCALE GENOMIC DNA]</scope>
    <source>
        <strain evidence="2 3">DSM 46713</strain>
    </source>
</reference>
<feature type="transmembrane region" description="Helical" evidence="1">
    <location>
        <begin position="201"/>
        <end position="221"/>
    </location>
</feature>
<proteinExistence type="predicted"/>
<protein>
    <recommendedName>
        <fullName evidence="4">Diphosphate--fructose-6-phosphate 1-phosphotransferase</fullName>
    </recommendedName>
</protein>